<dbReference type="NCBIfam" id="TIGR02625">
    <property type="entry name" value="YiiL_rotase"/>
    <property type="match status" value="1"/>
</dbReference>
<protein>
    <recommendedName>
        <fullName evidence="5">L-rhamnose mutarotase</fullName>
        <ecNumber evidence="5">5.1.3.32</ecNumber>
    </recommendedName>
</protein>
<keyword evidence="4" id="KW-0684">Rhamnose metabolism</keyword>
<accession>A0ABX8W6G9</accession>
<dbReference type="HAMAP" id="MF_01663">
    <property type="entry name" value="L_rham_rotase"/>
    <property type="match status" value="1"/>
</dbReference>
<dbReference type="PANTHER" id="PTHR34389:SF2">
    <property type="entry name" value="L-RHAMNOSE MUTAROTASE"/>
    <property type="match status" value="1"/>
</dbReference>
<dbReference type="EC" id="5.1.3.32" evidence="5"/>
<evidence type="ECO:0000313" key="6">
    <source>
        <dbReference type="EMBL" id="QYN52272.1"/>
    </source>
</evidence>
<gene>
    <name evidence="6" type="primary">rhaM</name>
    <name evidence="6" type="ORF">GYM71_02040</name>
</gene>
<evidence type="ECO:0000256" key="5">
    <source>
        <dbReference type="NCBIfam" id="TIGR02625"/>
    </source>
</evidence>
<organism evidence="6 7">
    <name type="scientific">Lactobacillus panisapium</name>
    <dbReference type="NCBI Taxonomy" id="2012495"/>
    <lineage>
        <taxon>Bacteria</taxon>
        <taxon>Bacillati</taxon>
        <taxon>Bacillota</taxon>
        <taxon>Bacilli</taxon>
        <taxon>Lactobacillales</taxon>
        <taxon>Lactobacillaceae</taxon>
        <taxon>Lactobacillus</taxon>
    </lineage>
</organism>
<dbReference type="Proteomes" id="UP000826550">
    <property type="component" value="Chromosome"/>
</dbReference>
<dbReference type="InterPro" id="IPR008000">
    <property type="entry name" value="Rham/fucose_mutarotase"/>
</dbReference>
<keyword evidence="7" id="KW-1185">Reference proteome</keyword>
<dbReference type="Pfam" id="PF05336">
    <property type="entry name" value="rhaM"/>
    <property type="match status" value="1"/>
</dbReference>
<dbReference type="SUPFAM" id="SSF54909">
    <property type="entry name" value="Dimeric alpha+beta barrel"/>
    <property type="match status" value="1"/>
</dbReference>
<keyword evidence="2 6" id="KW-0413">Isomerase</keyword>
<dbReference type="InterPro" id="IPR013448">
    <property type="entry name" value="L-rhamnose_mutarotase"/>
</dbReference>
<keyword evidence="3" id="KW-0119">Carbohydrate metabolism</keyword>
<evidence type="ECO:0000256" key="1">
    <source>
        <dbReference type="ARBA" id="ARBA00022490"/>
    </source>
</evidence>
<evidence type="ECO:0000256" key="4">
    <source>
        <dbReference type="ARBA" id="ARBA00023308"/>
    </source>
</evidence>
<name>A0ABX8W6G9_9LACO</name>
<dbReference type="InterPro" id="IPR011008">
    <property type="entry name" value="Dimeric_a/b-barrel"/>
</dbReference>
<evidence type="ECO:0000256" key="3">
    <source>
        <dbReference type="ARBA" id="ARBA00023277"/>
    </source>
</evidence>
<dbReference type="EMBL" id="CP048268">
    <property type="protein sequence ID" value="QYN52272.1"/>
    <property type="molecule type" value="Genomic_DNA"/>
</dbReference>
<keyword evidence="1" id="KW-0963">Cytoplasm</keyword>
<dbReference type="Gene3D" id="3.30.70.100">
    <property type="match status" value="1"/>
</dbReference>
<evidence type="ECO:0000256" key="2">
    <source>
        <dbReference type="ARBA" id="ARBA00023235"/>
    </source>
</evidence>
<sequence length="108" mass="12742">MTVRLGQIMHVNPNYFSEYEKRHRSLPTKFPQMKKALKEAGAHNYSIYLDKRTGTLFAYLEVDDVAKYREIAQTPGCKEWWHYMAKLMDVNPDESPVTIDLDEVFHMD</sequence>
<proteinExistence type="inferred from homology"/>
<reference evidence="6 7" key="1">
    <citation type="submission" date="2020-01" db="EMBL/GenBank/DDBJ databases">
        <title>Vast differences in strain-level diversity in the gut microbiota of two closely related honey bee species.</title>
        <authorList>
            <person name="Ellegaard K.M."/>
            <person name="Suenami S."/>
            <person name="Miyazaki R."/>
            <person name="Engel P."/>
        </authorList>
    </citation>
    <scope>NUCLEOTIDE SEQUENCE [LARGE SCALE GENOMIC DNA]</scope>
    <source>
        <strain evidence="6 7">ESL0416</strain>
    </source>
</reference>
<dbReference type="RefSeq" id="WP_220220735.1">
    <property type="nucleotide sequence ID" value="NZ_CP048268.1"/>
</dbReference>
<evidence type="ECO:0000313" key="7">
    <source>
        <dbReference type="Proteomes" id="UP000826550"/>
    </source>
</evidence>
<dbReference type="PANTHER" id="PTHR34389">
    <property type="entry name" value="L-RHAMNOSE MUTAROTASE"/>
    <property type="match status" value="1"/>
</dbReference>
<dbReference type="GO" id="GO:0062192">
    <property type="term" value="F:L-rhamnose mutarotase activity"/>
    <property type="evidence" value="ECO:0007669"/>
    <property type="project" value="UniProtKB-EC"/>
</dbReference>